<dbReference type="InterPro" id="IPR036388">
    <property type="entry name" value="WH-like_DNA-bd_sf"/>
</dbReference>
<dbReference type="SMART" id="SM00421">
    <property type="entry name" value="HTH_LUXR"/>
    <property type="match status" value="1"/>
</dbReference>
<dbReference type="Pfam" id="PF13191">
    <property type="entry name" value="AAA_16"/>
    <property type="match status" value="1"/>
</dbReference>
<keyword evidence="2" id="KW-0067">ATP-binding</keyword>
<dbReference type="Proteomes" id="UP000325529">
    <property type="component" value="Chromosome"/>
</dbReference>
<dbReference type="PROSITE" id="PS00622">
    <property type="entry name" value="HTH_LUXR_1"/>
    <property type="match status" value="1"/>
</dbReference>
<dbReference type="SUPFAM" id="SSF46894">
    <property type="entry name" value="C-terminal effector domain of the bipartite response regulators"/>
    <property type="match status" value="1"/>
</dbReference>
<dbReference type="SUPFAM" id="SSF48452">
    <property type="entry name" value="TPR-like"/>
    <property type="match status" value="1"/>
</dbReference>
<evidence type="ECO:0000313" key="4">
    <source>
        <dbReference type="EMBL" id="QEU89619.1"/>
    </source>
</evidence>
<dbReference type="KEGG" id="ska:CP970_00355"/>
<dbReference type="InterPro" id="IPR016032">
    <property type="entry name" value="Sig_transdc_resp-reg_C-effctor"/>
</dbReference>
<dbReference type="EMBL" id="CP023699">
    <property type="protein sequence ID" value="QEU89619.1"/>
    <property type="molecule type" value="Genomic_DNA"/>
</dbReference>
<dbReference type="InterPro" id="IPR011990">
    <property type="entry name" value="TPR-like_helical_dom_sf"/>
</dbReference>
<evidence type="ECO:0000313" key="5">
    <source>
        <dbReference type="Proteomes" id="UP000325529"/>
    </source>
</evidence>
<dbReference type="GO" id="GO:0004016">
    <property type="term" value="F:adenylate cyclase activity"/>
    <property type="evidence" value="ECO:0007669"/>
    <property type="project" value="TreeGrafter"/>
</dbReference>
<dbReference type="SUPFAM" id="SSF52540">
    <property type="entry name" value="P-loop containing nucleoside triphosphate hydrolases"/>
    <property type="match status" value="1"/>
</dbReference>
<dbReference type="InterPro" id="IPR041664">
    <property type="entry name" value="AAA_16"/>
</dbReference>
<dbReference type="SMART" id="SM00382">
    <property type="entry name" value="AAA"/>
    <property type="match status" value="1"/>
</dbReference>
<accession>A0A5J6G221</accession>
<proteinExistence type="predicted"/>
<dbReference type="InterPro" id="IPR003593">
    <property type="entry name" value="AAA+_ATPase"/>
</dbReference>
<dbReference type="PANTHER" id="PTHR16305:SF28">
    <property type="entry name" value="GUANYLATE CYCLASE DOMAIN-CONTAINING PROTEIN"/>
    <property type="match status" value="1"/>
</dbReference>
<dbReference type="GO" id="GO:0005737">
    <property type="term" value="C:cytoplasm"/>
    <property type="evidence" value="ECO:0007669"/>
    <property type="project" value="TreeGrafter"/>
</dbReference>
<organism evidence="4 5">
    <name type="scientific">Streptomyces kanamyceticus</name>
    <dbReference type="NCBI Taxonomy" id="1967"/>
    <lineage>
        <taxon>Bacteria</taxon>
        <taxon>Bacillati</taxon>
        <taxon>Actinomycetota</taxon>
        <taxon>Actinomycetes</taxon>
        <taxon>Kitasatosporales</taxon>
        <taxon>Streptomycetaceae</taxon>
        <taxon>Streptomyces</taxon>
    </lineage>
</organism>
<dbReference type="RefSeq" id="WP_079043430.1">
    <property type="nucleotide sequence ID" value="NZ_CP023699.1"/>
</dbReference>
<dbReference type="GO" id="GO:0005524">
    <property type="term" value="F:ATP binding"/>
    <property type="evidence" value="ECO:0007669"/>
    <property type="project" value="UniProtKB-KW"/>
</dbReference>
<reference evidence="4 5" key="1">
    <citation type="submission" date="2017-09" db="EMBL/GenBank/DDBJ databases">
        <authorList>
            <person name="Lee N."/>
            <person name="Cho B.-K."/>
        </authorList>
    </citation>
    <scope>NUCLEOTIDE SEQUENCE [LARGE SCALE GENOMIC DNA]</scope>
    <source>
        <strain evidence="4 5">ATCC 12853</strain>
    </source>
</reference>
<evidence type="ECO:0000256" key="2">
    <source>
        <dbReference type="ARBA" id="ARBA00022840"/>
    </source>
</evidence>
<dbReference type="OrthoDB" id="3178131at2"/>
<keyword evidence="5" id="KW-1185">Reference proteome</keyword>
<dbReference type="AlphaFoldDB" id="A0A5J6G221"/>
<sequence>MRGAGCLAGGRVGGCAPWSVESRGLNFLMLIDRESEVLRLESALVDCASNRARTIVIEGPAGCGKTELLEFVAARALESDAVVLKATGIPSESNESLGVLRQLLLLGAGLPAEVEQELHRLLEEEEAAAACGLDGGPASGGLLGPGGSLAPGGFLGTGGSATCGRAVRMRRFCAALHTVARDRLVVICVDDLQHLDNESLEYLLHIAGNSRSTRLLLAFGDVLYYRQQDAGYRTEFLRQPNFERIRVDCLDRSGTAQLLAHLQPDTPVCEELLDYAYGLTGGNPLLVRALHEEGPIADLLAEQKDSVDPLVGESFAHVVLICLERSGPMAGKVADGLAVLDDLAAHDLLTELCELPHAVATKAMRALRAARVIVDSRFRHPAVRRGVLDGMAPEHRRHLHHRAAELLHRQGATAATAAAHLLAAGHSDEEWAVTVLRDAAEEVLADDVDDLAVDFLDLAYRLCGDPVQRIEIRVRTAVILRRNHPSAAEKVAEGLLRAIHAGEVPTRQLMPIVDLFLVHRRVEEAFEVMTKARALAYEAARAGGAEGAAVDTRVGSDSALAQLVEARYPWAEGGVLGPPKVGGGGSSVVLTPNEERSVLDQPWSLSLGLNRDDYVIAAEELLRHTVLTDATLEPIASAIKCLLFSGNTQKAGFWSESFLESAERHGADGWSALFAGLRAEVAFAQGNPGCAQKYTQAGIARIVEGTESVLVSGLIALQVMAQIALGDIEGSARRLNQPVPSAVYGSAYGLVYRRARGHHHLAINRLDAALEDFVAVGEQARRWGADQPAWLPWRGDVAEVLLRLGERKEAERLVTEQITRVGGNNLRTRGISHRILGAAVGSDERLPLLTRAVAQLRLAGDRLELARAMCDLGDAHKQLGDGDQAAMAARRAWELATECGAQPLRARIDQEHDVNSWGTTVWNAPVDIRDAKLSDSEKKVAALAARGYTNRDISSRLYVTVSTVEQHLTRAYRKLNIGGRQQLPIDLQFEVDEVA</sequence>
<dbReference type="InterPro" id="IPR000792">
    <property type="entry name" value="Tscrpt_reg_LuxR_C"/>
</dbReference>
<dbReference type="PRINTS" id="PR00038">
    <property type="entry name" value="HTHLUXR"/>
</dbReference>
<protein>
    <submittedName>
        <fullName evidence="4">Helix-turn-helix transcriptional regulator</fullName>
    </submittedName>
</protein>
<dbReference type="GO" id="GO:0006355">
    <property type="term" value="P:regulation of DNA-templated transcription"/>
    <property type="evidence" value="ECO:0007669"/>
    <property type="project" value="InterPro"/>
</dbReference>
<evidence type="ECO:0000259" key="3">
    <source>
        <dbReference type="PROSITE" id="PS50043"/>
    </source>
</evidence>
<dbReference type="GO" id="GO:0003677">
    <property type="term" value="F:DNA binding"/>
    <property type="evidence" value="ECO:0007669"/>
    <property type="project" value="InterPro"/>
</dbReference>
<keyword evidence="1" id="KW-0547">Nucleotide-binding</keyword>
<dbReference type="InterPro" id="IPR027417">
    <property type="entry name" value="P-loop_NTPase"/>
</dbReference>
<dbReference type="PANTHER" id="PTHR16305">
    <property type="entry name" value="TESTICULAR SOLUBLE ADENYLYL CYCLASE"/>
    <property type="match status" value="1"/>
</dbReference>
<dbReference type="Gene3D" id="1.25.40.10">
    <property type="entry name" value="Tetratricopeptide repeat domain"/>
    <property type="match status" value="1"/>
</dbReference>
<evidence type="ECO:0000256" key="1">
    <source>
        <dbReference type="ARBA" id="ARBA00022741"/>
    </source>
</evidence>
<dbReference type="Pfam" id="PF00196">
    <property type="entry name" value="GerE"/>
    <property type="match status" value="1"/>
</dbReference>
<gene>
    <name evidence="4" type="ORF">CP970_00355</name>
</gene>
<dbReference type="CDD" id="cd06170">
    <property type="entry name" value="LuxR_C_like"/>
    <property type="match status" value="1"/>
</dbReference>
<name>A0A5J6G221_STRKN</name>
<dbReference type="PROSITE" id="PS50043">
    <property type="entry name" value="HTH_LUXR_2"/>
    <property type="match status" value="1"/>
</dbReference>
<dbReference type="Gene3D" id="3.40.50.300">
    <property type="entry name" value="P-loop containing nucleotide triphosphate hydrolases"/>
    <property type="match status" value="1"/>
</dbReference>
<feature type="domain" description="HTH luxR-type" evidence="3">
    <location>
        <begin position="926"/>
        <end position="992"/>
    </location>
</feature>
<dbReference type="Gene3D" id="1.10.10.10">
    <property type="entry name" value="Winged helix-like DNA-binding domain superfamily/Winged helix DNA-binding domain"/>
    <property type="match status" value="1"/>
</dbReference>